<feature type="domain" description="Leucine-binding protein" evidence="5">
    <location>
        <begin position="74"/>
        <end position="415"/>
    </location>
</feature>
<keyword evidence="2" id="KW-0813">Transport</keyword>
<dbReference type="GO" id="GO:0006865">
    <property type="term" value="P:amino acid transport"/>
    <property type="evidence" value="ECO:0007669"/>
    <property type="project" value="UniProtKB-KW"/>
</dbReference>
<dbReference type="Pfam" id="PF13458">
    <property type="entry name" value="Peripla_BP_6"/>
    <property type="match status" value="1"/>
</dbReference>
<protein>
    <submittedName>
        <fullName evidence="6">Amino acid/amide ABC transporter substrate-binding protein (HAAT family)</fullName>
    </submittedName>
</protein>
<evidence type="ECO:0000256" key="2">
    <source>
        <dbReference type="ARBA" id="ARBA00022448"/>
    </source>
</evidence>
<comment type="similarity">
    <text evidence="1">Belongs to the leucine-binding protein family.</text>
</comment>
<dbReference type="EMBL" id="SLZQ01000007">
    <property type="protein sequence ID" value="TCS36371.1"/>
    <property type="molecule type" value="Genomic_DNA"/>
</dbReference>
<keyword evidence="3" id="KW-0732">Signal</keyword>
<keyword evidence="4" id="KW-0029">Amino-acid transport</keyword>
<sequence length="462" mass="49929">MLGLFVVFYEKFAGKSKKIGFRQFAVEKWTTLLVLRTKATDNYKGFSMTMRQLLLSLGVLTASIAPAFAQTTAPIKIGMNCTYDGGSSEMGISVRAALRIAVKEINDVGGVGGRKIELIERDDKAKPDVGVAVAEDLVNKEKVVATIGYCNSGVAAKAIEVYQKAKVPLIIPVATGTAITKKYASEPENYIFRVAMPDEKQVAFILHDLVEKRGLSKIAVFADDTGYGEGGLKDVERLLQANHNAKPVFVSRFKQGTPDLSAQLKDARAAGANAVFVYALGPDMATVSKSRAAIGWNVQQTGPWTVAFRNHIDVAGAAADGAVMPQTFIQDGVMNERSTSLVLQYVKQNNVKNIPCVMCAAQAYDSMFILLNAMFQAQDLTGPQIREALENLQQRVTGVVGIYNKPFTKEDHEALDGSILVLGQVKNGLVQYAYAGDAKRSILASRTKAQPKRAIVPVAATK</sequence>
<evidence type="ECO:0000256" key="1">
    <source>
        <dbReference type="ARBA" id="ARBA00010062"/>
    </source>
</evidence>
<dbReference type="Gene3D" id="3.40.50.2300">
    <property type="match status" value="2"/>
</dbReference>
<dbReference type="InterPro" id="IPR028082">
    <property type="entry name" value="Peripla_BP_I"/>
</dbReference>
<dbReference type="Proteomes" id="UP000295382">
    <property type="component" value="Unassembled WGS sequence"/>
</dbReference>
<evidence type="ECO:0000259" key="5">
    <source>
        <dbReference type="Pfam" id="PF13458"/>
    </source>
</evidence>
<dbReference type="InterPro" id="IPR028081">
    <property type="entry name" value="Leu-bd"/>
</dbReference>
<dbReference type="OrthoDB" id="9794826at2"/>
<evidence type="ECO:0000256" key="3">
    <source>
        <dbReference type="ARBA" id="ARBA00022729"/>
    </source>
</evidence>
<proteinExistence type="inferred from homology"/>
<dbReference type="InterPro" id="IPR000709">
    <property type="entry name" value="Leu_Ile_Val-bd"/>
</dbReference>
<evidence type="ECO:0000256" key="4">
    <source>
        <dbReference type="ARBA" id="ARBA00022970"/>
    </source>
</evidence>
<dbReference type="InterPro" id="IPR051010">
    <property type="entry name" value="BCAA_transport"/>
</dbReference>
<gene>
    <name evidence="6" type="ORF">EDC30_107188</name>
</gene>
<dbReference type="PANTHER" id="PTHR30483">
    <property type="entry name" value="LEUCINE-SPECIFIC-BINDING PROTEIN"/>
    <property type="match status" value="1"/>
</dbReference>
<evidence type="ECO:0000313" key="7">
    <source>
        <dbReference type="Proteomes" id="UP000295382"/>
    </source>
</evidence>
<keyword evidence="7" id="KW-1185">Reference proteome</keyword>
<organism evidence="6 7">
    <name type="scientific">Paucimonas lemoignei</name>
    <name type="common">Pseudomonas lemoignei</name>
    <dbReference type="NCBI Taxonomy" id="29443"/>
    <lineage>
        <taxon>Bacteria</taxon>
        <taxon>Pseudomonadati</taxon>
        <taxon>Pseudomonadota</taxon>
        <taxon>Betaproteobacteria</taxon>
        <taxon>Burkholderiales</taxon>
        <taxon>Burkholderiaceae</taxon>
        <taxon>Paucimonas</taxon>
    </lineage>
</organism>
<comment type="caution">
    <text evidence="6">The sequence shown here is derived from an EMBL/GenBank/DDBJ whole genome shotgun (WGS) entry which is preliminary data.</text>
</comment>
<accession>A0A4R3HVW2</accession>
<evidence type="ECO:0000313" key="6">
    <source>
        <dbReference type="EMBL" id="TCS36371.1"/>
    </source>
</evidence>
<dbReference type="AlphaFoldDB" id="A0A4R3HVW2"/>
<dbReference type="CDD" id="cd06335">
    <property type="entry name" value="PBP1_ABC_ligand_binding-like"/>
    <property type="match status" value="1"/>
</dbReference>
<dbReference type="SUPFAM" id="SSF53822">
    <property type="entry name" value="Periplasmic binding protein-like I"/>
    <property type="match status" value="1"/>
</dbReference>
<reference evidence="6 7" key="1">
    <citation type="submission" date="2019-03" db="EMBL/GenBank/DDBJ databases">
        <title>Genomic Encyclopedia of Type Strains, Phase IV (KMG-IV): sequencing the most valuable type-strain genomes for metagenomic binning, comparative biology and taxonomic classification.</title>
        <authorList>
            <person name="Goeker M."/>
        </authorList>
    </citation>
    <scope>NUCLEOTIDE SEQUENCE [LARGE SCALE GENOMIC DNA]</scope>
    <source>
        <strain evidence="6 7">DSM 7445</strain>
    </source>
</reference>
<name>A0A4R3HVW2_PAULE</name>
<dbReference type="PRINTS" id="PR00337">
    <property type="entry name" value="LEUILEVALBP"/>
</dbReference>
<dbReference type="PANTHER" id="PTHR30483:SF6">
    <property type="entry name" value="PERIPLASMIC BINDING PROTEIN OF ABC TRANSPORTER FOR NATURAL AMINO ACIDS"/>
    <property type="match status" value="1"/>
</dbReference>